<dbReference type="InterPro" id="IPR014284">
    <property type="entry name" value="RNA_pol_sigma-70_dom"/>
</dbReference>
<dbReference type="InterPro" id="IPR013249">
    <property type="entry name" value="RNA_pol_sigma70_r4_t2"/>
</dbReference>
<dbReference type="GO" id="GO:0006352">
    <property type="term" value="P:DNA-templated transcription initiation"/>
    <property type="evidence" value="ECO:0007669"/>
    <property type="project" value="InterPro"/>
</dbReference>
<keyword evidence="4" id="KW-0238">DNA-binding</keyword>
<feature type="domain" description="RNA polymerase sigma-70 region 2" evidence="7">
    <location>
        <begin position="30"/>
        <end position="96"/>
    </location>
</feature>
<evidence type="ECO:0000313" key="9">
    <source>
        <dbReference type="EMBL" id="RDI75941.1"/>
    </source>
</evidence>
<evidence type="ECO:0000313" key="10">
    <source>
        <dbReference type="Proteomes" id="UP000254134"/>
    </source>
</evidence>
<evidence type="ECO:0000256" key="3">
    <source>
        <dbReference type="ARBA" id="ARBA00023082"/>
    </source>
</evidence>
<dbReference type="InterPro" id="IPR013324">
    <property type="entry name" value="RNA_pol_sigma_r3/r4-like"/>
</dbReference>
<evidence type="ECO:0000256" key="4">
    <source>
        <dbReference type="ARBA" id="ARBA00023125"/>
    </source>
</evidence>
<dbReference type="Proteomes" id="UP000254134">
    <property type="component" value="Unassembled WGS sequence"/>
</dbReference>
<dbReference type="InterPro" id="IPR013325">
    <property type="entry name" value="RNA_pol_sigma_r2"/>
</dbReference>
<dbReference type="InterPro" id="IPR039425">
    <property type="entry name" value="RNA_pol_sigma-70-like"/>
</dbReference>
<reference evidence="10" key="2">
    <citation type="journal article" date="2019" name="MicrobiologyOpen">
        <title>High-quality draft genome sequence of Gaiella occulta isolated from a 150 meter deep mineral water borehole and comparison with the genome sequences of other deep-branching lineages of the phylum Actinobacteria.</title>
        <authorList>
            <person name="Severino R."/>
            <person name="Froufe H.J.C."/>
            <person name="Barroso C."/>
            <person name="Albuquerque L."/>
            <person name="Lobo-da-Cunha A."/>
            <person name="da Costa M.S."/>
            <person name="Egas C."/>
        </authorList>
    </citation>
    <scope>NUCLEOTIDE SEQUENCE [LARGE SCALE GENOMIC DNA]</scope>
    <source>
        <strain evidence="10">F2-233</strain>
    </source>
</reference>
<evidence type="ECO:0000259" key="8">
    <source>
        <dbReference type="Pfam" id="PF08281"/>
    </source>
</evidence>
<keyword evidence="10" id="KW-1185">Reference proteome</keyword>
<evidence type="ECO:0000259" key="7">
    <source>
        <dbReference type="Pfam" id="PF04542"/>
    </source>
</evidence>
<gene>
    <name evidence="9" type="ORF">Gocc_0360</name>
</gene>
<evidence type="ECO:0000256" key="5">
    <source>
        <dbReference type="ARBA" id="ARBA00023163"/>
    </source>
</evidence>
<dbReference type="InterPro" id="IPR036388">
    <property type="entry name" value="WH-like_DNA-bd_sf"/>
</dbReference>
<dbReference type="PANTHER" id="PTHR43133">
    <property type="entry name" value="RNA POLYMERASE ECF-TYPE SIGMA FACTO"/>
    <property type="match status" value="1"/>
</dbReference>
<dbReference type="NCBIfam" id="TIGR02937">
    <property type="entry name" value="sigma70-ECF"/>
    <property type="match status" value="1"/>
</dbReference>
<keyword evidence="5" id="KW-0804">Transcription</keyword>
<dbReference type="RefSeq" id="WP_114794815.1">
    <property type="nucleotide sequence ID" value="NZ_QQZY01000001.1"/>
</dbReference>
<dbReference type="Pfam" id="PF04542">
    <property type="entry name" value="Sigma70_r2"/>
    <property type="match status" value="1"/>
</dbReference>
<evidence type="ECO:0000256" key="6">
    <source>
        <dbReference type="SAM" id="MobiDB-lite"/>
    </source>
</evidence>
<dbReference type="Pfam" id="PF08281">
    <property type="entry name" value="Sigma70_r4_2"/>
    <property type="match status" value="1"/>
</dbReference>
<sequence length="416" mass="42345">MAAFERTPAHPGNSPARDGSDPAALCIGRLYEEHSRMIRALCQLLLRNPFDAEDAAQQTFLSAFGSLIDGTVPKLPAPWLATIARRECWARTAQRRRQPVALDESNAPASAADNPLDEAIRNLDLAALWRAINDLPRKQRTAFLMREFAGLSYAEVAEALGATESAIESLLVRARRQVRDGLEPAVRAANLVLTPVVLLQHRLGRLLGERGAATGAAATAGIPAAAKLGALVGAVVVGSAGIGGGVLYDRTTAHRAPLDLSARTPAPNAGTVSSALDRLLGEPVAGSLFPLTSGRDPLGSPPYASDRAAVPSGGISPAGATTAGSAQAPSEGTSTGAAGTDSNPADPAADPTASSNPSSAADSPETTDTAPTDTTPPADMTSSVDTTPTLDPAPADSSPTATDDPATAPTDTTAGP</sequence>
<feature type="region of interest" description="Disordered" evidence="6">
    <location>
        <begin position="290"/>
        <end position="416"/>
    </location>
</feature>
<comment type="caution">
    <text evidence="9">The sequence shown here is derived from an EMBL/GenBank/DDBJ whole genome shotgun (WGS) entry which is preliminary data.</text>
</comment>
<keyword evidence="3" id="KW-0731">Sigma factor</keyword>
<reference evidence="9 10" key="1">
    <citation type="submission" date="2018-07" db="EMBL/GenBank/DDBJ databases">
        <title>High-quality-draft genome sequence of Gaiella occulta.</title>
        <authorList>
            <person name="Severino R."/>
            <person name="Froufe H.J.C."/>
            <person name="Rainey F.A."/>
            <person name="Barroso C."/>
            <person name="Albuquerque L."/>
            <person name="Lobo-Da-Cunha A."/>
            <person name="Da Costa M.S."/>
            <person name="Egas C."/>
        </authorList>
    </citation>
    <scope>NUCLEOTIDE SEQUENCE [LARGE SCALE GENOMIC DNA]</scope>
    <source>
        <strain evidence="9 10">F2-233</strain>
    </source>
</reference>
<evidence type="ECO:0000256" key="2">
    <source>
        <dbReference type="ARBA" id="ARBA00023015"/>
    </source>
</evidence>
<dbReference type="CDD" id="cd06171">
    <property type="entry name" value="Sigma70_r4"/>
    <property type="match status" value="1"/>
</dbReference>
<organism evidence="9 10">
    <name type="scientific">Gaiella occulta</name>
    <dbReference type="NCBI Taxonomy" id="1002870"/>
    <lineage>
        <taxon>Bacteria</taxon>
        <taxon>Bacillati</taxon>
        <taxon>Actinomycetota</taxon>
        <taxon>Thermoleophilia</taxon>
        <taxon>Gaiellales</taxon>
        <taxon>Gaiellaceae</taxon>
        <taxon>Gaiella</taxon>
    </lineage>
</organism>
<dbReference type="PANTHER" id="PTHR43133:SF8">
    <property type="entry name" value="RNA POLYMERASE SIGMA FACTOR HI_1459-RELATED"/>
    <property type="match status" value="1"/>
</dbReference>
<evidence type="ECO:0000256" key="1">
    <source>
        <dbReference type="ARBA" id="ARBA00010641"/>
    </source>
</evidence>
<feature type="domain" description="RNA polymerase sigma factor 70 region 4 type 2" evidence="8">
    <location>
        <begin position="126"/>
        <end position="177"/>
    </location>
</feature>
<dbReference type="GO" id="GO:0016987">
    <property type="term" value="F:sigma factor activity"/>
    <property type="evidence" value="ECO:0007669"/>
    <property type="project" value="UniProtKB-KW"/>
</dbReference>
<proteinExistence type="inferred from homology"/>
<feature type="compositionally biased region" description="Low complexity" evidence="6">
    <location>
        <begin position="340"/>
        <end position="382"/>
    </location>
</feature>
<dbReference type="SUPFAM" id="SSF88659">
    <property type="entry name" value="Sigma3 and sigma4 domains of RNA polymerase sigma factors"/>
    <property type="match status" value="1"/>
</dbReference>
<feature type="compositionally biased region" description="Polar residues" evidence="6">
    <location>
        <begin position="322"/>
        <end position="337"/>
    </location>
</feature>
<dbReference type="SUPFAM" id="SSF88946">
    <property type="entry name" value="Sigma2 domain of RNA polymerase sigma factors"/>
    <property type="match status" value="1"/>
</dbReference>
<dbReference type="EMBL" id="QQZY01000001">
    <property type="protein sequence ID" value="RDI75941.1"/>
    <property type="molecule type" value="Genomic_DNA"/>
</dbReference>
<feature type="compositionally biased region" description="Low complexity" evidence="6">
    <location>
        <begin position="392"/>
        <end position="416"/>
    </location>
</feature>
<dbReference type="Gene3D" id="1.10.10.10">
    <property type="entry name" value="Winged helix-like DNA-binding domain superfamily/Winged helix DNA-binding domain"/>
    <property type="match status" value="1"/>
</dbReference>
<dbReference type="AlphaFoldDB" id="A0A7M2Z0X9"/>
<protein>
    <submittedName>
        <fullName evidence="9">Sigma70-ECF: RNA polymerase sigma factor, sigma-70 family</fullName>
    </submittedName>
</protein>
<dbReference type="OrthoDB" id="9803203at2"/>
<dbReference type="InterPro" id="IPR007627">
    <property type="entry name" value="RNA_pol_sigma70_r2"/>
</dbReference>
<accession>A0A7M2Z0X9</accession>
<keyword evidence="2" id="KW-0805">Transcription regulation</keyword>
<comment type="similarity">
    <text evidence="1">Belongs to the sigma-70 factor family. ECF subfamily.</text>
</comment>
<feature type="region of interest" description="Disordered" evidence="6">
    <location>
        <begin position="1"/>
        <end position="20"/>
    </location>
</feature>
<dbReference type="GO" id="GO:0003677">
    <property type="term" value="F:DNA binding"/>
    <property type="evidence" value="ECO:0007669"/>
    <property type="project" value="UniProtKB-KW"/>
</dbReference>
<dbReference type="Gene3D" id="1.10.1740.10">
    <property type="match status" value="1"/>
</dbReference>
<name>A0A7M2Z0X9_9ACTN</name>